<reference evidence="2" key="1">
    <citation type="submission" date="2021-06" db="EMBL/GenBank/DDBJ databases">
        <authorList>
            <person name="Kallberg Y."/>
            <person name="Tangrot J."/>
            <person name="Rosling A."/>
        </authorList>
    </citation>
    <scope>NUCLEOTIDE SEQUENCE</scope>
    <source>
        <strain evidence="2">MT106</strain>
    </source>
</reference>
<accession>A0A9N8YKF4</accession>
<dbReference type="OrthoDB" id="2382251at2759"/>
<keyword evidence="1" id="KW-0175">Coiled coil</keyword>
<evidence type="ECO:0000313" key="2">
    <source>
        <dbReference type="EMBL" id="CAG8438561.1"/>
    </source>
</evidence>
<keyword evidence="3" id="KW-1185">Reference proteome</keyword>
<proteinExistence type="predicted"/>
<sequence>MQPKIQDTEDKKTVEMQSEKLLNYMQESTSLFLRNSNDYSLQDIEIKNTAGPQIDEQLIHDLKDALEANLRQTQSLSSSLEDSKIKVNELTQQCTILQQALGERKITKDKNNLLSDNYLSFAPLNYDTPIINHRTEYDRDENIHNHASEIEQLREENERLKLELLAYKKNTRPLGKSFKATKLDETRNNIKKDKLYYKLQLGRVDNFDETKLAELIKEIMLILEVNDVDRIIPSIEQVDKVTRLVPQLCDFINKVVDTVLYEQDEEDHRVKNYNKANSAVGAGSSIPPEQKLCATIETILQWRDTVKEMENIISHFLQKGWSKQQNTARR</sequence>
<gene>
    <name evidence="2" type="ORF">AGERDE_LOCUS871</name>
</gene>
<evidence type="ECO:0000256" key="1">
    <source>
        <dbReference type="SAM" id="Coils"/>
    </source>
</evidence>
<comment type="caution">
    <text evidence="2">The sequence shown here is derived from an EMBL/GenBank/DDBJ whole genome shotgun (WGS) entry which is preliminary data.</text>
</comment>
<protein>
    <submittedName>
        <fullName evidence="2">3193_t:CDS:1</fullName>
    </submittedName>
</protein>
<dbReference type="Proteomes" id="UP000789831">
    <property type="component" value="Unassembled WGS sequence"/>
</dbReference>
<organism evidence="2 3">
    <name type="scientific">Ambispora gerdemannii</name>
    <dbReference type="NCBI Taxonomy" id="144530"/>
    <lineage>
        <taxon>Eukaryota</taxon>
        <taxon>Fungi</taxon>
        <taxon>Fungi incertae sedis</taxon>
        <taxon>Mucoromycota</taxon>
        <taxon>Glomeromycotina</taxon>
        <taxon>Glomeromycetes</taxon>
        <taxon>Archaeosporales</taxon>
        <taxon>Ambisporaceae</taxon>
        <taxon>Ambispora</taxon>
    </lineage>
</organism>
<name>A0A9N8YKF4_9GLOM</name>
<feature type="coiled-coil region" evidence="1">
    <location>
        <begin position="63"/>
        <end position="100"/>
    </location>
</feature>
<evidence type="ECO:0000313" key="3">
    <source>
        <dbReference type="Proteomes" id="UP000789831"/>
    </source>
</evidence>
<feature type="coiled-coil region" evidence="1">
    <location>
        <begin position="143"/>
        <end position="170"/>
    </location>
</feature>
<dbReference type="EMBL" id="CAJVPL010000050">
    <property type="protein sequence ID" value="CAG8438561.1"/>
    <property type="molecule type" value="Genomic_DNA"/>
</dbReference>
<dbReference type="AlphaFoldDB" id="A0A9N8YKF4"/>